<dbReference type="GO" id="GO:0005432">
    <property type="term" value="F:calcium:sodium antiporter activity"/>
    <property type="evidence" value="ECO:0007669"/>
    <property type="project" value="TreeGrafter"/>
</dbReference>
<protein>
    <submittedName>
        <fullName evidence="10">Na_Ca_ex domain-containing protein</fullName>
    </submittedName>
</protein>
<evidence type="ECO:0000256" key="7">
    <source>
        <dbReference type="ARBA" id="ARBA00023136"/>
    </source>
</evidence>
<keyword evidence="5 8" id="KW-0812">Transmembrane</keyword>
<dbReference type="EnsemblMetazoa" id="CJA38547.1">
    <property type="protein sequence ID" value="CJA38547.1"/>
    <property type="gene ID" value="WBGene00214394"/>
</dbReference>
<dbReference type="InterPro" id="IPR051359">
    <property type="entry name" value="CaCA_antiporter"/>
</dbReference>
<evidence type="ECO:0000256" key="1">
    <source>
        <dbReference type="ARBA" id="ARBA00004141"/>
    </source>
</evidence>
<evidence type="ECO:0000256" key="5">
    <source>
        <dbReference type="ARBA" id="ARBA00022692"/>
    </source>
</evidence>
<feature type="domain" description="Sodium/calcium exchanger membrane region" evidence="9">
    <location>
        <begin position="1"/>
        <end position="142"/>
    </location>
</feature>
<evidence type="ECO:0000256" key="4">
    <source>
        <dbReference type="ARBA" id="ARBA00022568"/>
    </source>
</evidence>
<dbReference type="InterPro" id="IPR004837">
    <property type="entry name" value="NaCa_Exmemb"/>
</dbReference>
<evidence type="ECO:0000256" key="3">
    <source>
        <dbReference type="ARBA" id="ARBA00022449"/>
    </source>
</evidence>
<feature type="transmembrane region" description="Helical" evidence="8">
    <location>
        <begin position="100"/>
        <end position="118"/>
    </location>
</feature>
<evidence type="ECO:0000256" key="8">
    <source>
        <dbReference type="SAM" id="Phobius"/>
    </source>
</evidence>
<sequence length="153" mass="17050">MSIAWIYLISSEVVNVVTMLGVVSRISHEVLGLTILAWSNSIGDLIADVSVAKQGYPRMAMAAAIGGQLFNLLIGFGLPFTIAKMQGKTISMILNPTYRLLMLFLAISLIFTFVAMLAQKFYLRRVHSYCLVFIYISFFVFIGLSLDNVLVWN</sequence>
<keyword evidence="4" id="KW-0106">Calcium</keyword>
<dbReference type="InterPro" id="IPR044880">
    <property type="entry name" value="NCX_ion-bd_dom_sf"/>
</dbReference>
<dbReference type="PANTHER" id="PTHR12266:SF25">
    <property type="entry name" value="SODIUM_CALCIUM EXCHANGER 6-RELATED"/>
    <property type="match status" value="1"/>
</dbReference>
<evidence type="ECO:0000259" key="9">
    <source>
        <dbReference type="Pfam" id="PF01699"/>
    </source>
</evidence>
<organism evidence="10 11">
    <name type="scientific">Caenorhabditis japonica</name>
    <dbReference type="NCBI Taxonomy" id="281687"/>
    <lineage>
        <taxon>Eukaryota</taxon>
        <taxon>Metazoa</taxon>
        <taxon>Ecdysozoa</taxon>
        <taxon>Nematoda</taxon>
        <taxon>Chromadorea</taxon>
        <taxon>Rhabditida</taxon>
        <taxon>Rhabditina</taxon>
        <taxon>Rhabditomorpha</taxon>
        <taxon>Rhabditoidea</taxon>
        <taxon>Rhabditidae</taxon>
        <taxon>Peloderinae</taxon>
        <taxon>Caenorhabditis</taxon>
    </lineage>
</organism>
<dbReference type="GO" id="GO:0006874">
    <property type="term" value="P:intracellular calcium ion homeostasis"/>
    <property type="evidence" value="ECO:0007669"/>
    <property type="project" value="TreeGrafter"/>
</dbReference>
<proteinExistence type="predicted"/>
<keyword evidence="3" id="KW-0050">Antiport</keyword>
<name>A0A8R1INF2_CAEJA</name>
<reference evidence="10" key="2">
    <citation type="submission" date="2022-06" db="UniProtKB">
        <authorList>
            <consortium name="EnsemblMetazoa"/>
        </authorList>
    </citation>
    <scope>IDENTIFICATION</scope>
    <source>
        <strain evidence="10">DF5081</strain>
    </source>
</reference>
<keyword evidence="7 8" id="KW-0472">Membrane</keyword>
<keyword evidence="6 8" id="KW-1133">Transmembrane helix</keyword>
<comment type="subcellular location">
    <subcellularLocation>
        <location evidence="1">Membrane</location>
        <topology evidence="1">Multi-pass membrane protein</topology>
    </subcellularLocation>
</comment>
<dbReference type="Pfam" id="PF01699">
    <property type="entry name" value="Na_Ca_ex"/>
    <property type="match status" value="1"/>
</dbReference>
<keyword evidence="11" id="KW-1185">Reference proteome</keyword>
<evidence type="ECO:0000256" key="2">
    <source>
        <dbReference type="ARBA" id="ARBA00022448"/>
    </source>
</evidence>
<evidence type="ECO:0000313" key="10">
    <source>
        <dbReference type="EnsemblMetazoa" id="CJA38547.1"/>
    </source>
</evidence>
<accession>A0A8R1INF2</accession>
<keyword evidence="4" id="KW-0109">Calcium transport</keyword>
<dbReference type="AlphaFoldDB" id="A0A8R1INF2"/>
<evidence type="ECO:0000313" key="11">
    <source>
        <dbReference type="Proteomes" id="UP000005237"/>
    </source>
</evidence>
<keyword evidence="4" id="KW-0406">Ion transport</keyword>
<evidence type="ECO:0000256" key="6">
    <source>
        <dbReference type="ARBA" id="ARBA00022989"/>
    </source>
</evidence>
<dbReference type="Gene3D" id="1.20.1420.30">
    <property type="entry name" value="NCX, central ion-binding region"/>
    <property type="match status" value="1"/>
</dbReference>
<keyword evidence="2" id="KW-0813">Transport</keyword>
<dbReference type="Proteomes" id="UP000005237">
    <property type="component" value="Unassembled WGS sequence"/>
</dbReference>
<reference evidence="11" key="1">
    <citation type="submission" date="2010-08" db="EMBL/GenBank/DDBJ databases">
        <authorList>
            <consortium name="Caenorhabditis japonica Sequencing Consortium"/>
            <person name="Wilson R.K."/>
        </authorList>
    </citation>
    <scope>NUCLEOTIDE SEQUENCE [LARGE SCALE GENOMIC DNA]</scope>
    <source>
        <strain evidence="11">DF5081</strain>
    </source>
</reference>
<feature type="transmembrane region" description="Helical" evidence="8">
    <location>
        <begin position="130"/>
        <end position="152"/>
    </location>
</feature>
<feature type="transmembrane region" description="Helical" evidence="8">
    <location>
        <begin position="59"/>
        <end position="80"/>
    </location>
</feature>
<dbReference type="GO" id="GO:0016020">
    <property type="term" value="C:membrane"/>
    <property type="evidence" value="ECO:0007669"/>
    <property type="project" value="UniProtKB-SubCell"/>
</dbReference>
<dbReference type="PANTHER" id="PTHR12266">
    <property type="entry name" value="NA+/CA2+ K+ INDEPENDENT EXCHANGER"/>
    <property type="match status" value="1"/>
</dbReference>